<organism evidence="1 2">
    <name type="scientific">Stappia taiwanensis</name>
    <dbReference type="NCBI Taxonomy" id="992267"/>
    <lineage>
        <taxon>Bacteria</taxon>
        <taxon>Pseudomonadati</taxon>
        <taxon>Pseudomonadota</taxon>
        <taxon>Alphaproteobacteria</taxon>
        <taxon>Hyphomicrobiales</taxon>
        <taxon>Stappiaceae</taxon>
        <taxon>Stappia</taxon>
    </lineage>
</organism>
<protein>
    <submittedName>
        <fullName evidence="1">Lytic transglycosylase domain-containing protein</fullName>
    </submittedName>
</protein>
<dbReference type="Proteomes" id="UP000559404">
    <property type="component" value="Unassembled WGS sequence"/>
</dbReference>
<dbReference type="AlphaFoldDB" id="A0A838XPR8"/>
<dbReference type="InterPro" id="IPR023346">
    <property type="entry name" value="Lysozyme-like_dom_sf"/>
</dbReference>
<proteinExistence type="predicted"/>
<dbReference type="Gene3D" id="1.10.530.10">
    <property type="match status" value="1"/>
</dbReference>
<evidence type="ECO:0000313" key="2">
    <source>
        <dbReference type="Proteomes" id="UP000559404"/>
    </source>
</evidence>
<dbReference type="EMBL" id="JACEON010000002">
    <property type="protein sequence ID" value="MBA4610586.1"/>
    <property type="molecule type" value="Genomic_DNA"/>
</dbReference>
<dbReference type="RefSeq" id="WP_181758778.1">
    <property type="nucleotide sequence ID" value="NZ_BMCR01000002.1"/>
</dbReference>
<accession>A0A838XPR8</accession>
<evidence type="ECO:0000313" key="1">
    <source>
        <dbReference type="EMBL" id="MBA4610586.1"/>
    </source>
</evidence>
<comment type="caution">
    <text evidence="1">The sequence shown here is derived from an EMBL/GenBank/DDBJ whole genome shotgun (WGS) entry which is preliminary data.</text>
</comment>
<dbReference type="SUPFAM" id="SSF53955">
    <property type="entry name" value="Lysozyme-like"/>
    <property type="match status" value="1"/>
</dbReference>
<keyword evidence="2" id="KW-1185">Reference proteome</keyword>
<reference evidence="1 2" key="2">
    <citation type="submission" date="2020-08" db="EMBL/GenBank/DDBJ databases">
        <title>Stappia taiwanensis sp. nov., isolated from a coastal thermal spring.</title>
        <authorList>
            <person name="Kampfer P."/>
        </authorList>
    </citation>
    <scope>NUCLEOTIDE SEQUENCE [LARGE SCALE GENOMIC DNA]</scope>
    <source>
        <strain evidence="1 2">DSM 23284</strain>
    </source>
</reference>
<gene>
    <name evidence="1" type="ORF">H1W37_02880</name>
</gene>
<name>A0A838XPR8_9HYPH</name>
<reference evidence="1 2" key="1">
    <citation type="submission" date="2020-07" db="EMBL/GenBank/DDBJ databases">
        <authorList>
            <person name="Li M."/>
        </authorList>
    </citation>
    <scope>NUCLEOTIDE SEQUENCE [LARGE SCALE GENOMIC DNA]</scope>
    <source>
        <strain evidence="1 2">DSM 23284</strain>
    </source>
</reference>
<sequence length="368" mass="39544">MKVGEPFSIASRIEQAFQSASTTTGTSFDYLVRTARRESNFDEDAKAGTSSASGLFQFIESTWLETVKQSGHKHGLGHYADQISRTSSGRYKVSDPAMRREILALRDNAEVASVMAGELTRKNSDYLTAKLGRQPNQGELYIAHFLGAGGANKLIRLAESQPTLAADQVFSRQAKANRPIFYERDGSPRSVAAVYANLVAKHGGTSVPVTGTTQVAVLPTAKSDALSGRMEARAGASVPANLDIPASGLSMGDPTRRVLNAWSATDDVSSPFHALFRNGVEAKRASMNATFLTAFAAQEAGQRDVARQAFSREANAGETDAYSARRMQILAQANTAPVPVARESRPMDLTGFLSYRPALQQKDLLPPA</sequence>